<dbReference type="Proteomes" id="UP000267017">
    <property type="component" value="Unassembled WGS sequence"/>
</dbReference>
<feature type="compositionally biased region" description="Polar residues" evidence="1">
    <location>
        <begin position="29"/>
        <end position="46"/>
    </location>
</feature>
<evidence type="ECO:0000313" key="2">
    <source>
        <dbReference type="EMBL" id="RRJ54897.1"/>
    </source>
</evidence>
<accession>A0A3P3TA60</accession>
<proteinExistence type="predicted"/>
<evidence type="ECO:0000313" key="3">
    <source>
        <dbReference type="Proteomes" id="UP000267017"/>
    </source>
</evidence>
<feature type="region of interest" description="Disordered" evidence="1">
    <location>
        <begin position="28"/>
        <end position="102"/>
    </location>
</feature>
<dbReference type="EMBL" id="RRCN01000002">
    <property type="protein sequence ID" value="RRJ54897.1"/>
    <property type="molecule type" value="Genomic_DNA"/>
</dbReference>
<comment type="caution">
    <text evidence="2">The sequence shown here is derived from an EMBL/GenBank/DDBJ whole genome shotgun (WGS) entry which is preliminary data.</text>
</comment>
<keyword evidence="3" id="KW-1185">Reference proteome</keyword>
<dbReference type="AlphaFoldDB" id="A0A3P3TA60"/>
<protein>
    <submittedName>
        <fullName evidence="2">Uncharacterized protein</fullName>
    </submittedName>
</protein>
<gene>
    <name evidence="2" type="ORF">EHV15_35590</name>
</gene>
<sequence>MSRKKEFKGLLSDSGDTGISQKERILTTHLLSPNSDEVKPINSQQEGAMKDSESTNVPTEAKKIDGPLDIPPVILPADGNKTGDPVSLLDERGTPIPTDDPLYPTGQTVDQIGISTLVSQLKNTDELNVEDTHTRKTYLIDNLLLAKLDEISAGKKKGYKTKVINTGLQIVLDLLRQDNNFKL</sequence>
<dbReference type="OrthoDB" id="2661952at2"/>
<evidence type="ECO:0000256" key="1">
    <source>
        <dbReference type="SAM" id="MobiDB-lite"/>
    </source>
</evidence>
<dbReference type="RefSeq" id="WP_128635990.1">
    <property type="nucleotide sequence ID" value="NZ_RRCN01000002.1"/>
</dbReference>
<name>A0A3P3TA60_9BACL</name>
<organism evidence="2 3">
    <name type="scientific">Paenibacillus oralis</name>
    <dbReference type="NCBI Taxonomy" id="2490856"/>
    <lineage>
        <taxon>Bacteria</taxon>
        <taxon>Bacillati</taxon>
        <taxon>Bacillota</taxon>
        <taxon>Bacilli</taxon>
        <taxon>Bacillales</taxon>
        <taxon>Paenibacillaceae</taxon>
        <taxon>Paenibacillus</taxon>
    </lineage>
</organism>
<reference evidence="2 3" key="1">
    <citation type="submission" date="2018-11" db="EMBL/GenBank/DDBJ databases">
        <title>Genome sequencing of Paenibacillus sp. KCOM 3021 (= ChDC PVNT-B20).</title>
        <authorList>
            <person name="Kook J.-K."/>
            <person name="Park S.-N."/>
            <person name="Lim Y.K."/>
        </authorList>
    </citation>
    <scope>NUCLEOTIDE SEQUENCE [LARGE SCALE GENOMIC DNA]</scope>
    <source>
        <strain evidence="2 3">KCOM 3021</strain>
    </source>
</reference>